<keyword evidence="4" id="KW-1185">Reference proteome</keyword>
<name>A0A8H7R0H3_9FUNG</name>
<evidence type="ECO:0000256" key="1">
    <source>
        <dbReference type="ARBA" id="ARBA00001962"/>
    </source>
</evidence>
<dbReference type="OrthoDB" id="445007at2759"/>
<dbReference type="Proteomes" id="UP000603453">
    <property type="component" value="Unassembled WGS sequence"/>
</dbReference>
<evidence type="ECO:0000313" key="3">
    <source>
        <dbReference type="EMBL" id="KAG2201993.1"/>
    </source>
</evidence>
<comment type="caution">
    <text evidence="3">The sequence shown here is derived from an EMBL/GenBank/DDBJ whole genome shotgun (WGS) entry which is preliminary data.</text>
</comment>
<dbReference type="Pfam" id="PF05721">
    <property type="entry name" value="PhyH"/>
    <property type="match status" value="1"/>
</dbReference>
<proteinExistence type="inferred from homology"/>
<reference evidence="3" key="1">
    <citation type="submission" date="2020-12" db="EMBL/GenBank/DDBJ databases">
        <title>Metabolic potential, ecology and presence of endohyphal bacteria is reflected in genomic diversity of Mucoromycotina.</title>
        <authorList>
            <person name="Muszewska A."/>
            <person name="Okrasinska A."/>
            <person name="Steczkiewicz K."/>
            <person name="Drgas O."/>
            <person name="Orlowska M."/>
            <person name="Perlinska-Lenart U."/>
            <person name="Aleksandrzak-Piekarczyk T."/>
            <person name="Szatraj K."/>
            <person name="Zielenkiewicz U."/>
            <person name="Pilsyk S."/>
            <person name="Malc E."/>
            <person name="Mieczkowski P."/>
            <person name="Kruszewska J.S."/>
            <person name="Biernat P."/>
            <person name="Pawlowska J."/>
        </authorList>
    </citation>
    <scope>NUCLEOTIDE SEQUENCE</scope>
    <source>
        <strain evidence="3">WA0000017839</strain>
    </source>
</reference>
<evidence type="ECO:0000256" key="2">
    <source>
        <dbReference type="ARBA" id="ARBA00005830"/>
    </source>
</evidence>
<dbReference type="AlphaFoldDB" id="A0A8H7R0H3"/>
<dbReference type="EMBL" id="JAEPRD010000066">
    <property type="protein sequence ID" value="KAG2201993.1"/>
    <property type="molecule type" value="Genomic_DNA"/>
</dbReference>
<dbReference type="PANTHER" id="PTHR20883:SF46">
    <property type="entry name" value="PHYTANOYL-COA HYDROXYLASE"/>
    <property type="match status" value="1"/>
</dbReference>
<sequence>MLTGANILEFQTKGYTILINGLSEAELKHLHDEADTLTNYLISEGYDIINDFGCIVEPWSCGFLDGSSDYNMDRDKYSKIRNSISWNNSCDTVQASDIVLSKYGSTWASLLLQQQVYLLNEQFIIKPPFSLLSSPFAWHKDSDYYQDERHRQERTVACWTALDTVDENNGTIEIKDFLGNQETICVPAGSIVFMSDQLLHTSTGNASSKFRRAYMTQFSSSPLLYQDGQCVALAIKCD</sequence>
<comment type="similarity">
    <text evidence="2">Belongs to the PhyH family.</text>
</comment>
<accession>A0A8H7R0H3</accession>
<gene>
    <name evidence="3" type="ORF">INT47_000532</name>
</gene>
<evidence type="ECO:0000313" key="4">
    <source>
        <dbReference type="Proteomes" id="UP000603453"/>
    </source>
</evidence>
<dbReference type="SUPFAM" id="SSF51197">
    <property type="entry name" value="Clavaminate synthase-like"/>
    <property type="match status" value="1"/>
</dbReference>
<comment type="cofactor">
    <cofactor evidence="1">
        <name>Fe cation</name>
        <dbReference type="ChEBI" id="CHEBI:24875"/>
    </cofactor>
</comment>
<dbReference type="PANTHER" id="PTHR20883">
    <property type="entry name" value="PHYTANOYL-COA DIOXYGENASE DOMAIN CONTAINING 1"/>
    <property type="match status" value="1"/>
</dbReference>
<protein>
    <recommendedName>
        <fullName evidence="5">Phytanoyl-CoA dioxygenase</fullName>
    </recommendedName>
</protein>
<dbReference type="InterPro" id="IPR008775">
    <property type="entry name" value="Phytyl_CoA_dOase-like"/>
</dbReference>
<dbReference type="Gene3D" id="2.60.120.620">
    <property type="entry name" value="q2cbj1_9rhob like domain"/>
    <property type="match status" value="1"/>
</dbReference>
<organism evidence="3 4">
    <name type="scientific">Mucor saturninus</name>
    <dbReference type="NCBI Taxonomy" id="64648"/>
    <lineage>
        <taxon>Eukaryota</taxon>
        <taxon>Fungi</taxon>
        <taxon>Fungi incertae sedis</taxon>
        <taxon>Mucoromycota</taxon>
        <taxon>Mucoromycotina</taxon>
        <taxon>Mucoromycetes</taxon>
        <taxon>Mucorales</taxon>
        <taxon>Mucorineae</taxon>
        <taxon>Mucoraceae</taxon>
        <taxon>Mucor</taxon>
    </lineage>
</organism>
<evidence type="ECO:0008006" key="5">
    <source>
        <dbReference type="Google" id="ProtNLM"/>
    </source>
</evidence>